<keyword evidence="1 5" id="KW-0597">Phosphoprotein</keyword>
<feature type="domain" description="Response regulatory" evidence="7">
    <location>
        <begin position="1"/>
        <end position="115"/>
    </location>
</feature>
<dbReference type="Pfam" id="PF00072">
    <property type="entry name" value="Response_reg"/>
    <property type="match status" value="1"/>
</dbReference>
<dbReference type="CDD" id="cd17535">
    <property type="entry name" value="REC_NarL-like"/>
    <property type="match status" value="1"/>
</dbReference>
<gene>
    <name evidence="8" type="ORF">E6H02_11570</name>
</gene>
<proteinExistence type="predicted"/>
<feature type="domain" description="HTH luxR-type" evidence="6">
    <location>
        <begin position="135"/>
        <end position="200"/>
    </location>
</feature>
<dbReference type="SMART" id="SM00421">
    <property type="entry name" value="HTH_LUXR"/>
    <property type="match status" value="1"/>
</dbReference>
<dbReference type="Gene3D" id="3.40.50.2300">
    <property type="match status" value="1"/>
</dbReference>
<evidence type="ECO:0000259" key="7">
    <source>
        <dbReference type="PROSITE" id="PS50110"/>
    </source>
</evidence>
<evidence type="ECO:0000256" key="1">
    <source>
        <dbReference type="ARBA" id="ARBA00022553"/>
    </source>
</evidence>
<dbReference type="InterPro" id="IPR016032">
    <property type="entry name" value="Sig_transdc_resp-reg_C-effctor"/>
</dbReference>
<dbReference type="PANTHER" id="PTHR43214:SF24">
    <property type="entry name" value="TRANSCRIPTIONAL REGULATORY PROTEIN NARL-RELATED"/>
    <property type="match status" value="1"/>
</dbReference>
<evidence type="ECO:0000313" key="8">
    <source>
        <dbReference type="EMBL" id="TMJ07313.1"/>
    </source>
</evidence>
<dbReference type="PROSITE" id="PS00622">
    <property type="entry name" value="HTH_LUXR_1"/>
    <property type="match status" value="1"/>
</dbReference>
<evidence type="ECO:0000313" key="9">
    <source>
        <dbReference type="Proteomes" id="UP000320393"/>
    </source>
</evidence>
<dbReference type="InterPro" id="IPR001789">
    <property type="entry name" value="Sig_transdc_resp-reg_receiver"/>
</dbReference>
<evidence type="ECO:0000259" key="6">
    <source>
        <dbReference type="PROSITE" id="PS50043"/>
    </source>
</evidence>
<dbReference type="EMBL" id="VBAM01000492">
    <property type="protein sequence ID" value="TMJ07313.1"/>
    <property type="molecule type" value="Genomic_DNA"/>
</dbReference>
<evidence type="ECO:0000256" key="2">
    <source>
        <dbReference type="ARBA" id="ARBA00023015"/>
    </source>
</evidence>
<dbReference type="Pfam" id="PF00196">
    <property type="entry name" value="GerE"/>
    <property type="match status" value="1"/>
</dbReference>
<dbReference type="PROSITE" id="PS50043">
    <property type="entry name" value="HTH_LUXR_2"/>
    <property type="match status" value="1"/>
</dbReference>
<accession>A0A537LH30</accession>
<keyword evidence="3" id="KW-0238">DNA-binding</keyword>
<dbReference type="PRINTS" id="PR00038">
    <property type="entry name" value="HTHLUXR"/>
</dbReference>
<dbReference type="SMART" id="SM00448">
    <property type="entry name" value="REC"/>
    <property type="match status" value="1"/>
</dbReference>
<evidence type="ECO:0000256" key="5">
    <source>
        <dbReference type="PROSITE-ProRule" id="PRU00169"/>
    </source>
</evidence>
<dbReference type="Proteomes" id="UP000320393">
    <property type="component" value="Unassembled WGS sequence"/>
</dbReference>
<dbReference type="AlphaFoldDB" id="A0A537LH30"/>
<dbReference type="SUPFAM" id="SSF52172">
    <property type="entry name" value="CheY-like"/>
    <property type="match status" value="1"/>
</dbReference>
<dbReference type="InterPro" id="IPR000792">
    <property type="entry name" value="Tscrpt_reg_LuxR_C"/>
</dbReference>
<organism evidence="8 9">
    <name type="scientific">Candidatus Segetimicrobium genomatis</name>
    <dbReference type="NCBI Taxonomy" id="2569760"/>
    <lineage>
        <taxon>Bacteria</taxon>
        <taxon>Bacillati</taxon>
        <taxon>Candidatus Sysuimicrobiota</taxon>
        <taxon>Candidatus Sysuimicrobiia</taxon>
        <taxon>Candidatus Sysuimicrobiales</taxon>
        <taxon>Candidatus Segetimicrobiaceae</taxon>
        <taxon>Candidatus Segetimicrobium</taxon>
    </lineage>
</organism>
<protein>
    <submittedName>
        <fullName evidence="8">Response regulator transcription factor</fullName>
    </submittedName>
</protein>
<comment type="caution">
    <text evidence="8">The sequence shown here is derived from an EMBL/GenBank/DDBJ whole genome shotgun (WGS) entry which is preliminary data.</text>
</comment>
<evidence type="ECO:0000256" key="4">
    <source>
        <dbReference type="ARBA" id="ARBA00023163"/>
    </source>
</evidence>
<name>A0A537LH30_9BACT</name>
<dbReference type="InterPro" id="IPR011006">
    <property type="entry name" value="CheY-like_superfamily"/>
</dbReference>
<keyword evidence="4" id="KW-0804">Transcription</keyword>
<dbReference type="PANTHER" id="PTHR43214">
    <property type="entry name" value="TWO-COMPONENT RESPONSE REGULATOR"/>
    <property type="match status" value="1"/>
</dbReference>
<dbReference type="GO" id="GO:0003677">
    <property type="term" value="F:DNA binding"/>
    <property type="evidence" value="ECO:0007669"/>
    <property type="project" value="UniProtKB-KW"/>
</dbReference>
<evidence type="ECO:0000256" key="3">
    <source>
        <dbReference type="ARBA" id="ARBA00023125"/>
    </source>
</evidence>
<feature type="modified residue" description="4-aspartylphosphate" evidence="5">
    <location>
        <position position="50"/>
    </location>
</feature>
<dbReference type="InterPro" id="IPR039420">
    <property type="entry name" value="WalR-like"/>
</dbReference>
<dbReference type="CDD" id="cd06170">
    <property type="entry name" value="LuxR_C_like"/>
    <property type="match status" value="1"/>
</dbReference>
<keyword evidence="2" id="KW-0805">Transcription regulation</keyword>
<dbReference type="PROSITE" id="PS50110">
    <property type="entry name" value="RESPONSE_REGULATORY"/>
    <property type="match status" value="1"/>
</dbReference>
<dbReference type="GO" id="GO:0000160">
    <property type="term" value="P:phosphorelay signal transduction system"/>
    <property type="evidence" value="ECO:0007669"/>
    <property type="project" value="InterPro"/>
</dbReference>
<sequence>MIVDDHPVVRQGLVSTLGDESDFKVVGVAGSAEEALTAVKRLRPDIVLLDLELPGMSGVEAIPRLVEAGPGLRVLVFTAYDTDERVLSAIKAGAKGYLLKGATAADLAHAIRAVAEGGSALEPRVAAKLIAAVGAPRGAGPLTGREREVLRLIAQGLATKQIARTLKISDRTVKFHATSILRKLGADNRAQAVALAAQRGLLDVPRGG</sequence>
<dbReference type="SUPFAM" id="SSF46894">
    <property type="entry name" value="C-terminal effector domain of the bipartite response regulators"/>
    <property type="match status" value="1"/>
</dbReference>
<reference evidence="8 9" key="1">
    <citation type="journal article" date="2019" name="Nat. Microbiol.">
        <title>Mediterranean grassland soil C-N compound turnover is dependent on rainfall and depth, and is mediated by genomically divergent microorganisms.</title>
        <authorList>
            <person name="Diamond S."/>
            <person name="Andeer P.F."/>
            <person name="Li Z."/>
            <person name="Crits-Christoph A."/>
            <person name="Burstein D."/>
            <person name="Anantharaman K."/>
            <person name="Lane K.R."/>
            <person name="Thomas B.C."/>
            <person name="Pan C."/>
            <person name="Northen T.R."/>
            <person name="Banfield J.F."/>
        </authorList>
    </citation>
    <scope>NUCLEOTIDE SEQUENCE [LARGE SCALE GENOMIC DNA]</scope>
    <source>
        <strain evidence="8">NP_5</strain>
    </source>
</reference>
<dbReference type="GO" id="GO:0006355">
    <property type="term" value="P:regulation of DNA-templated transcription"/>
    <property type="evidence" value="ECO:0007669"/>
    <property type="project" value="InterPro"/>
</dbReference>
<dbReference type="InterPro" id="IPR058245">
    <property type="entry name" value="NreC/VraR/RcsB-like_REC"/>
</dbReference>